<feature type="active site" description="Nucleophile" evidence="7">
    <location>
        <position position="91"/>
    </location>
</feature>
<comment type="catalytic activity">
    <reaction evidence="1 7 8">
        <text>Thiol-dependent hydrolysis of ester, thioester, amide, peptide and isopeptide bonds formed by the C-terminal Gly of ubiquitin (a 76-residue protein attached to proteins as an intracellular targeting signal).</text>
        <dbReference type="EC" id="3.4.19.12"/>
    </reaction>
</comment>
<dbReference type="InterPro" id="IPR001578">
    <property type="entry name" value="Peptidase_C12_UCH"/>
</dbReference>
<dbReference type="GeneID" id="54563612"/>
<feature type="domain" description="UCH catalytic" evidence="9">
    <location>
        <begin position="3"/>
        <end position="190"/>
    </location>
</feature>
<evidence type="ECO:0000256" key="3">
    <source>
        <dbReference type="ARBA" id="ARBA00022670"/>
    </source>
</evidence>
<evidence type="ECO:0000313" key="10">
    <source>
        <dbReference type="EMBL" id="KAF2161395.1"/>
    </source>
</evidence>
<dbReference type="InterPro" id="IPR036959">
    <property type="entry name" value="Peptidase_C12_UCH_sf"/>
</dbReference>
<evidence type="ECO:0000256" key="2">
    <source>
        <dbReference type="ARBA" id="ARBA00009326"/>
    </source>
</evidence>
<organism evidence="10 11">
    <name type="scientific">Zasmidium cellare ATCC 36951</name>
    <dbReference type="NCBI Taxonomy" id="1080233"/>
    <lineage>
        <taxon>Eukaryota</taxon>
        <taxon>Fungi</taxon>
        <taxon>Dikarya</taxon>
        <taxon>Ascomycota</taxon>
        <taxon>Pezizomycotina</taxon>
        <taxon>Dothideomycetes</taxon>
        <taxon>Dothideomycetidae</taxon>
        <taxon>Mycosphaerellales</taxon>
        <taxon>Mycosphaerellaceae</taxon>
        <taxon>Zasmidium</taxon>
    </lineage>
</organism>
<feature type="non-terminal residue" evidence="10">
    <location>
        <position position="1"/>
    </location>
</feature>
<evidence type="ECO:0000259" key="9">
    <source>
        <dbReference type="PROSITE" id="PS52048"/>
    </source>
</evidence>
<comment type="similarity">
    <text evidence="2 7 8">Belongs to the peptidase C12 family.</text>
</comment>
<dbReference type="Gene3D" id="3.40.532.10">
    <property type="entry name" value="Peptidase C12, ubiquitin carboxyl-terminal hydrolase"/>
    <property type="match status" value="1"/>
</dbReference>
<dbReference type="PROSITE" id="PS52048">
    <property type="entry name" value="UCH_DOMAIN"/>
    <property type="match status" value="1"/>
</dbReference>
<name>A0A6A6C314_ZASCE</name>
<evidence type="ECO:0000256" key="4">
    <source>
        <dbReference type="ARBA" id="ARBA00022786"/>
    </source>
</evidence>
<dbReference type="OrthoDB" id="427186at2759"/>
<evidence type="ECO:0000256" key="8">
    <source>
        <dbReference type="RuleBase" id="RU361215"/>
    </source>
</evidence>
<evidence type="ECO:0000313" key="11">
    <source>
        <dbReference type="Proteomes" id="UP000799537"/>
    </source>
</evidence>
<dbReference type="GO" id="GO:0004843">
    <property type="term" value="F:cysteine-type deubiquitinase activity"/>
    <property type="evidence" value="ECO:0007669"/>
    <property type="project" value="UniProtKB-UniRule"/>
</dbReference>
<accession>A0A6A6C314</accession>
<keyword evidence="6 7" id="KW-0788">Thiol protease</keyword>
<feature type="site" description="Important for enzyme activity" evidence="7">
    <location>
        <position position="182"/>
    </location>
</feature>
<evidence type="ECO:0000256" key="7">
    <source>
        <dbReference type="PROSITE-ProRule" id="PRU01393"/>
    </source>
</evidence>
<protein>
    <recommendedName>
        <fullName evidence="8">Ubiquitin carboxyl-terminal hydrolase</fullName>
        <ecNumber evidence="8">3.4.19.12</ecNumber>
    </recommendedName>
</protein>
<dbReference type="Proteomes" id="UP000799537">
    <property type="component" value="Unassembled WGS sequence"/>
</dbReference>
<dbReference type="SUPFAM" id="SSF54001">
    <property type="entry name" value="Cysteine proteinases"/>
    <property type="match status" value="1"/>
</dbReference>
<dbReference type="EC" id="3.4.19.12" evidence="8"/>
<feature type="site" description="Transition state stabilizer" evidence="7">
    <location>
        <position position="85"/>
    </location>
</feature>
<dbReference type="PANTHER" id="PTHR10589">
    <property type="entry name" value="UBIQUITIN CARBOXYL-TERMINAL HYDROLASE"/>
    <property type="match status" value="1"/>
</dbReference>
<dbReference type="GO" id="GO:0016579">
    <property type="term" value="P:protein deubiquitination"/>
    <property type="evidence" value="ECO:0007669"/>
    <property type="project" value="TreeGrafter"/>
</dbReference>
<evidence type="ECO:0000256" key="6">
    <source>
        <dbReference type="ARBA" id="ARBA00022807"/>
    </source>
</evidence>
<gene>
    <name evidence="10" type="ORF">M409DRAFT_35027</name>
</gene>
<dbReference type="AlphaFoldDB" id="A0A6A6C314"/>
<keyword evidence="4 7" id="KW-0833">Ubl conjugation pathway</keyword>
<dbReference type="PRINTS" id="PR00707">
    <property type="entry name" value="UBCTHYDRLASE"/>
</dbReference>
<dbReference type="PANTHER" id="PTHR10589:SF17">
    <property type="entry name" value="UBIQUITIN CARBOXYL-TERMINAL HYDROLASE"/>
    <property type="match status" value="1"/>
</dbReference>
<proteinExistence type="inferred from homology"/>
<feature type="non-terminal residue" evidence="10">
    <location>
        <position position="190"/>
    </location>
</feature>
<dbReference type="InterPro" id="IPR038765">
    <property type="entry name" value="Papain-like_cys_pep_sf"/>
</dbReference>
<keyword evidence="3 7" id="KW-0645">Protease</keyword>
<dbReference type="EMBL" id="ML993619">
    <property type="protein sequence ID" value="KAF2161395.1"/>
    <property type="molecule type" value="Genomic_DNA"/>
</dbReference>
<feature type="active site" description="Proton donor" evidence="7">
    <location>
        <position position="166"/>
    </location>
</feature>
<dbReference type="RefSeq" id="XP_033662284.1">
    <property type="nucleotide sequence ID" value="XM_033810340.1"/>
</dbReference>
<sequence length="190" mass="20770">RKHFIPLESSPNVFTKLIHELSGSRDLHVEDVLTLEASMLPPATLAMILVLPTSEAYESRKKEEDAALEEYQGSPGTGGLTWLKQTINNACGFYAAAHVLCNGKAAGMIRRDSVLAGVLRLCENKDPAQSARIVEGSEKIEDAYKAASKLCETAAPISAEDEVDHHYICFVELNDGRVFELDGDRKAPLE</sequence>
<dbReference type="Pfam" id="PF01088">
    <property type="entry name" value="Peptidase_C12"/>
    <property type="match status" value="1"/>
</dbReference>
<evidence type="ECO:0000256" key="5">
    <source>
        <dbReference type="ARBA" id="ARBA00022801"/>
    </source>
</evidence>
<dbReference type="GO" id="GO:0006511">
    <property type="term" value="P:ubiquitin-dependent protein catabolic process"/>
    <property type="evidence" value="ECO:0007669"/>
    <property type="project" value="UniProtKB-UniRule"/>
</dbReference>
<keyword evidence="11" id="KW-1185">Reference proteome</keyword>
<keyword evidence="5 7" id="KW-0378">Hydrolase</keyword>
<evidence type="ECO:0000256" key="1">
    <source>
        <dbReference type="ARBA" id="ARBA00000707"/>
    </source>
</evidence>
<reference evidence="10" key="1">
    <citation type="journal article" date="2020" name="Stud. Mycol.">
        <title>101 Dothideomycetes genomes: a test case for predicting lifestyles and emergence of pathogens.</title>
        <authorList>
            <person name="Haridas S."/>
            <person name="Albert R."/>
            <person name="Binder M."/>
            <person name="Bloem J."/>
            <person name="Labutti K."/>
            <person name="Salamov A."/>
            <person name="Andreopoulos B."/>
            <person name="Baker S."/>
            <person name="Barry K."/>
            <person name="Bills G."/>
            <person name="Bluhm B."/>
            <person name="Cannon C."/>
            <person name="Castanera R."/>
            <person name="Culley D."/>
            <person name="Daum C."/>
            <person name="Ezra D."/>
            <person name="Gonzalez J."/>
            <person name="Henrissat B."/>
            <person name="Kuo A."/>
            <person name="Liang C."/>
            <person name="Lipzen A."/>
            <person name="Lutzoni F."/>
            <person name="Magnuson J."/>
            <person name="Mondo S."/>
            <person name="Nolan M."/>
            <person name="Ohm R."/>
            <person name="Pangilinan J."/>
            <person name="Park H.-J."/>
            <person name="Ramirez L."/>
            <person name="Alfaro M."/>
            <person name="Sun H."/>
            <person name="Tritt A."/>
            <person name="Yoshinaga Y."/>
            <person name="Zwiers L.-H."/>
            <person name="Turgeon B."/>
            <person name="Goodwin S."/>
            <person name="Spatafora J."/>
            <person name="Crous P."/>
            <person name="Grigoriev I."/>
        </authorList>
    </citation>
    <scope>NUCLEOTIDE SEQUENCE</scope>
    <source>
        <strain evidence="10">ATCC 36951</strain>
    </source>
</reference>
<dbReference type="GO" id="GO:0005737">
    <property type="term" value="C:cytoplasm"/>
    <property type="evidence" value="ECO:0007669"/>
    <property type="project" value="TreeGrafter"/>
</dbReference>